<feature type="domain" description="Peptidase C39" evidence="12">
    <location>
        <begin position="52"/>
        <end position="171"/>
    </location>
</feature>
<sequence>MDARAAADRGQGGEGVSVGMDMKNDASGKAQLLIDSLRIALAMRSRVPVVLQTEAAECGLACLAMVLGHFGVRTDLLALRRRHAVSLSGMSLGALVTVAAAEQLASRALRLEVDELVQLRRPCILHWDLSHFVVLKEADARGAVILDPARGERRVSRRELSEHFTGVALELWPAEGFRPRSERTRVTLPRLIGQVRGGGAMLARLLALSLALEVFALAHPQFTQWVTDQVLLSRDHELLTLLGLGFVVITVTEQGLALLRGWLLAAVSASLKLQWRSNVLQHLLDLPVAWFQKRHLGDVISRFQSIDHIQQVLTTTFVEATLDGVMALFALGLMLMYSPKLAGVAVLAVLLYALLLVLIFRPLLRAREEEIVREATQSSHVLESVRGVRALKFFGRQVERRAHWQSLLAAQLNAGLRVQALQLVRVIGRSLFSGLSTVAILWLGAQAVLAGELTLGMLLAFTAYRTQFDGRMTDLVMKLLELRLLRLDAERLADIVLTPTETEEQDGRAPQGLPPPGAGRPLDIRCQGVRFRYSDHEPFVIDGLDLVIPEGQCVAVVGPSGGGKSTLVNLLLGDLRPVEGEIRVAGVPLARIGRTPWRACVGAVMQDDALFAGTLAENIAFFDPQPDLERIGLCAELAAIREDIEAMPMGLHTLVGDMGTTLSGGQKQRVLLARALYKGPRVLILDEATSHLDVQREAGVNAAVARMGITRIVIAHRPETVAAAERVVALEGGRIVFDGPPAAWLRRMGTGR</sequence>
<keyword evidence="4" id="KW-0547">Nucleotide-binding</keyword>
<evidence type="ECO:0000256" key="8">
    <source>
        <dbReference type="SAM" id="MobiDB-lite"/>
    </source>
</evidence>
<feature type="transmembrane region" description="Helical" evidence="9">
    <location>
        <begin position="238"/>
        <end position="259"/>
    </location>
</feature>
<evidence type="ECO:0000313" key="13">
    <source>
        <dbReference type="EMBL" id="NRT56454.1"/>
    </source>
</evidence>
<dbReference type="InterPro" id="IPR011527">
    <property type="entry name" value="ABC1_TM_dom"/>
</dbReference>
<evidence type="ECO:0000313" key="14">
    <source>
        <dbReference type="Proteomes" id="UP001516061"/>
    </source>
</evidence>
<dbReference type="InterPro" id="IPR003439">
    <property type="entry name" value="ABC_transporter-like_ATP-bd"/>
</dbReference>
<dbReference type="EMBL" id="JABSNM010000008">
    <property type="protein sequence ID" value="NRT56454.1"/>
    <property type="molecule type" value="Genomic_DNA"/>
</dbReference>
<evidence type="ECO:0000259" key="11">
    <source>
        <dbReference type="PROSITE" id="PS50929"/>
    </source>
</evidence>
<feature type="domain" description="ABC transporter" evidence="10">
    <location>
        <begin position="524"/>
        <end position="752"/>
    </location>
</feature>
<dbReference type="InterPro" id="IPR036640">
    <property type="entry name" value="ABC1_TM_sf"/>
</dbReference>
<evidence type="ECO:0000256" key="7">
    <source>
        <dbReference type="ARBA" id="ARBA00023136"/>
    </source>
</evidence>
<dbReference type="InterPro" id="IPR003593">
    <property type="entry name" value="AAA+_ATPase"/>
</dbReference>
<evidence type="ECO:0000256" key="9">
    <source>
        <dbReference type="SAM" id="Phobius"/>
    </source>
</evidence>
<feature type="domain" description="ABC transmembrane type-1" evidence="11">
    <location>
        <begin position="205"/>
        <end position="484"/>
    </location>
</feature>
<comment type="caution">
    <text evidence="13">The sequence shown here is derived from an EMBL/GenBank/DDBJ whole genome shotgun (WGS) entry which is preliminary data.</text>
</comment>
<keyword evidence="14" id="KW-1185">Reference proteome</keyword>
<dbReference type="Pfam" id="PF00005">
    <property type="entry name" value="ABC_tran"/>
    <property type="match status" value="1"/>
</dbReference>
<evidence type="ECO:0000259" key="12">
    <source>
        <dbReference type="PROSITE" id="PS50990"/>
    </source>
</evidence>
<keyword evidence="6 9" id="KW-1133">Transmembrane helix</keyword>
<keyword evidence="3 9" id="KW-0812">Transmembrane</keyword>
<dbReference type="InterPro" id="IPR005074">
    <property type="entry name" value="Peptidase_C39"/>
</dbReference>
<dbReference type="InterPro" id="IPR027417">
    <property type="entry name" value="P-loop_NTPase"/>
</dbReference>
<dbReference type="PROSITE" id="PS00211">
    <property type="entry name" value="ABC_TRANSPORTER_1"/>
    <property type="match status" value="1"/>
</dbReference>
<dbReference type="PROSITE" id="PS50929">
    <property type="entry name" value="ABC_TM1F"/>
    <property type="match status" value="1"/>
</dbReference>
<dbReference type="Gene3D" id="1.20.1560.10">
    <property type="entry name" value="ABC transporter type 1, transmembrane domain"/>
    <property type="match status" value="1"/>
</dbReference>
<reference evidence="13 14" key="1">
    <citation type="submission" date="2020-05" db="EMBL/GenBank/DDBJ databases">
        <title>Genomic Encyclopedia of Type Strains, Phase IV (KMG-V): Genome sequencing to study the core and pangenomes of soil and plant-associated prokaryotes.</title>
        <authorList>
            <person name="Whitman W."/>
        </authorList>
    </citation>
    <scope>NUCLEOTIDE SEQUENCE [LARGE SCALE GENOMIC DNA]</scope>
    <source>
        <strain evidence="13 14">C29</strain>
    </source>
</reference>
<proteinExistence type="predicted"/>
<dbReference type="PROSITE" id="PS50990">
    <property type="entry name" value="PEPTIDASE_C39"/>
    <property type="match status" value="1"/>
</dbReference>
<evidence type="ECO:0000256" key="1">
    <source>
        <dbReference type="ARBA" id="ARBA00004651"/>
    </source>
</evidence>
<protein>
    <submittedName>
        <fullName evidence="13">ATP-binding cassette subfamily B protein RaxB</fullName>
    </submittedName>
</protein>
<evidence type="ECO:0000256" key="6">
    <source>
        <dbReference type="ARBA" id="ARBA00022989"/>
    </source>
</evidence>
<keyword evidence="7 9" id="KW-0472">Membrane</keyword>
<dbReference type="Gene3D" id="3.40.50.300">
    <property type="entry name" value="P-loop containing nucleotide triphosphate hydrolases"/>
    <property type="match status" value="1"/>
</dbReference>
<accession>A0ABX2G4V2</accession>
<evidence type="ECO:0000256" key="3">
    <source>
        <dbReference type="ARBA" id="ARBA00022692"/>
    </source>
</evidence>
<feature type="transmembrane region" description="Helical" evidence="9">
    <location>
        <begin position="312"/>
        <end position="335"/>
    </location>
</feature>
<feature type="region of interest" description="Disordered" evidence="8">
    <location>
        <begin position="499"/>
        <end position="520"/>
    </location>
</feature>
<comment type="subcellular location">
    <subcellularLocation>
        <location evidence="1">Cell membrane</location>
        <topology evidence="1">Multi-pass membrane protein</topology>
    </subcellularLocation>
</comment>
<dbReference type="InterPro" id="IPR039421">
    <property type="entry name" value="Type_1_exporter"/>
</dbReference>
<evidence type="ECO:0000256" key="2">
    <source>
        <dbReference type="ARBA" id="ARBA00022475"/>
    </source>
</evidence>
<dbReference type="CDD" id="cd18567">
    <property type="entry name" value="ABC_6TM_CvaB_RaxB_like"/>
    <property type="match status" value="1"/>
</dbReference>
<dbReference type="Pfam" id="PF03412">
    <property type="entry name" value="Peptidase_C39"/>
    <property type="match status" value="1"/>
</dbReference>
<evidence type="ECO:0000259" key="10">
    <source>
        <dbReference type="PROSITE" id="PS50893"/>
    </source>
</evidence>
<dbReference type="Gene3D" id="3.90.70.10">
    <property type="entry name" value="Cysteine proteinases"/>
    <property type="match status" value="1"/>
</dbReference>
<dbReference type="InterPro" id="IPR017871">
    <property type="entry name" value="ABC_transporter-like_CS"/>
</dbReference>
<dbReference type="Pfam" id="PF00664">
    <property type="entry name" value="ABC_membrane"/>
    <property type="match status" value="1"/>
</dbReference>
<keyword evidence="5 13" id="KW-0067">ATP-binding</keyword>
<dbReference type="PROSITE" id="PS50893">
    <property type="entry name" value="ABC_TRANSPORTER_2"/>
    <property type="match status" value="1"/>
</dbReference>
<organism evidence="13 14">
    <name type="scientific">Sphaerotilus uruguayifluvii</name>
    <dbReference type="NCBI Taxonomy" id="2735897"/>
    <lineage>
        <taxon>Bacteria</taxon>
        <taxon>Pseudomonadati</taxon>
        <taxon>Pseudomonadota</taxon>
        <taxon>Betaproteobacteria</taxon>
        <taxon>Burkholderiales</taxon>
        <taxon>Sphaerotilaceae</taxon>
        <taxon>Sphaerotilus</taxon>
    </lineage>
</organism>
<dbReference type="PANTHER" id="PTHR24221">
    <property type="entry name" value="ATP-BINDING CASSETTE SUB-FAMILY B"/>
    <property type="match status" value="1"/>
</dbReference>
<dbReference type="SUPFAM" id="SSF52540">
    <property type="entry name" value="P-loop containing nucleoside triphosphate hydrolases"/>
    <property type="match status" value="1"/>
</dbReference>
<dbReference type="SUPFAM" id="SSF90123">
    <property type="entry name" value="ABC transporter transmembrane region"/>
    <property type="match status" value="1"/>
</dbReference>
<keyword evidence="2" id="KW-1003">Cell membrane</keyword>
<evidence type="ECO:0000256" key="4">
    <source>
        <dbReference type="ARBA" id="ARBA00022741"/>
    </source>
</evidence>
<name>A0ABX2G4V2_9BURK</name>
<dbReference type="SMART" id="SM00382">
    <property type="entry name" value="AAA"/>
    <property type="match status" value="1"/>
</dbReference>
<feature type="transmembrane region" description="Helical" evidence="9">
    <location>
        <begin position="341"/>
        <end position="360"/>
    </location>
</feature>
<feature type="transmembrane region" description="Helical" evidence="9">
    <location>
        <begin position="199"/>
        <end position="218"/>
    </location>
</feature>
<evidence type="ECO:0000256" key="5">
    <source>
        <dbReference type="ARBA" id="ARBA00022840"/>
    </source>
</evidence>
<dbReference type="Proteomes" id="UP001516061">
    <property type="component" value="Unassembled WGS sequence"/>
</dbReference>
<dbReference type="PANTHER" id="PTHR24221:SF606">
    <property type="entry name" value="COLICIN V SECRETION-PROCESSING ATP-BINDING PROTEIN"/>
    <property type="match status" value="1"/>
</dbReference>
<gene>
    <name evidence="13" type="ORF">HNQ01_002197</name>
</gene>
<dbReference type="GO" id="GO:0005524">
    <property type="term" value="F:ATP binding"/>
    <property type="evidence" value="ECO:0007669"/>
    <property type="project" value="UniProtKB-KW"/>
</dbReference>